<keyword evidence="5 7" id="KW-0503">Monooxygenase</keyword>
<evidence type="ECO:0000313" key="8">
    <source>
        <dbReference type="EMBL" id="OIW35687.1"/>
    </source>
</evidence>
<dbReference type="AlphaFoldDB" id="A0A1J7J6B4"/>
<dbReference type="Gene3D" id="1.10.630.10">
    <property type="entry name" value="Cytochrome P450"/>
    <property type="match status" value="1"/>
</dbReference>
<dbReference type="InterPro" id="IPR036396">
    <property type="entry name" value="Cyt_P450_sf"/>
</dbReference>
<evidence type="ECO:0000256" key="6">
    <source>
        <dbReference type="PIRSR" id="PIRSR602403-1"/>
    </source>
</evidence>
<feature type="binding site" description="axial binding residue" evidence="6">
    <location>
        <position position="430"/>
    </location>
    <ligand>
        <name>heme</name>
        <dbReference type="ChEBI" id="CHEBI:30413"/>
    </ligand>
    <ligandPart>
        <name>Fe</name>
        <dbReference type="ChEBI" id="CHEBI:18248"/>
    </ligandPart>
</feature>
<dbReference type="PROSITE" id="PS00086">
    <property type="entry name" value="CYTOCHROME_P450"/>
    <property type="match status" value="1"/>
</dbReference>
<evidence type="ECO:0000256" key="7">
    <source>
        <dbReference type="RuleBase" id="RU000461"/>
    </source>
</evidence>
<evidence type="ECO:0000256" key="1">
    <source>
        <dbReference type="ARBA" id="ARBA00001971"/>
    </source>
</evidence>
<organism evidence="8 9">
    <name type="scientific">Coniochaeta ligniaria NRRL 30616</name>
    <dbReference type="NCBI Taxonomy" id="1408157"/>
    <lineage>
        <taxon>Eukaryota</taxon>
        <taxon>Fungi</taxon>
        <taxon>Dikarya</taxon>
        <taxon>Ascomycota</taxon>
        <taxon>Pezizomycotina</taxon>
        <taxon>Sordariomycetes</taxon>
        <taxon>Sordariomycetidae</taxon>
        <taxon>Coniochaetales</taxon>
        <taxon>Coniochaetaceae</taxon>
        <taxon>Coniochaeta</taxon>
    </lineage>
</organism>
<dbReference type="EMBL" id="KV875093">
    <property type="protein sequence ID" value="OIW35687.1"/>
    <property type="molecule type" value="Genomic_DNA"/>
</dbReference>
<keyword evidence="3 6" id="KW-0479">Metal-binding</keyword>
<sequence>MLGPSYDPREPPLVKPKIPVVGHLIGLMLNRVHYFNMVYDGNKVPIATLPMPENNMYVIFSAPMQQIAMRSNSMAANARTVELIPRLFGVKMKTLLGWLGKDGVHEDMTPSMMKIFGTTLSGDSLNDMTSTTLVEVGSILNTIGEDGLHIENLYSWLRYHISHAVSIALFGTKHNPYYNSKEIIDAQWDFEAGLGPLVMGFLPSIIARSAYLARAKVQEALRPYYEGNHDQDEDVSNLVKERGRLFRKWDTSVDQLSKNEISVMLAATTNTIPSMFWYIAHVWTRPELVEELRSEVARIIPCLHEPNGIRRTPPPGLKEITINFSKLDASCPLLGSCYREAVRLSSQILTLRKVATDMWITDSDGKSYLLKGGNDVMIPAKVVHRNADTWGGDVEGFDPRRFLPDPNGNKELDKLRKISFVPFGGGKHYCPGRHFAFAENLAVMAAMVLGFELEGLDKDKLQMEDSKMGQAAKPVPGFEGGPCVIRRRKDWEHIEWKFTK</sequence>
<dbReference type="InterPro" id="IPR001128">
    <property type="entry name" value="Cyt_P450"/>
</dbReference>
<evidence type="ECO:0000313" key="9">
    <source>
        <dbReference type="Proteomes" id="UP000182658"/>
    </source>
</evidence>
<dbReference type="Pfam" id="PF00067">
    <property type="entry name" value="p450"/>
    <property type="match status" value="1"/>
</dbReference>
<dbReference type="GO" id="GO:0004497">
    <property type="term" value="F:monooxygenase activity"/>
    <property type="evidence" value="ECO:0007669"/>
    <property type="project" value="UniProtKB-KW"/>
</dbReference>
<reference evidence="8 9" key="1">
    <citation type="submission" date="2016-10" db="EMBL/GenBank/DDBJ databases">
        <title>Draft genome sequence of Coniochaeta ligniaria NRRL30616, a lignocellulolytic fungus for bioabatement of inhibitors in plant biomass hydrolysates.</title>
        <authorList>
            <consortium name="DOE Joint Genome Institute"/>
            <person name="Jimenez D.J."/>
            <person name="Hector R.E."/>
            <person name="Riley R."/>
            <person name="Sun H."/>
            <person name="Grigoriev I.V."/>
            <person name="Van Elsas J.D."/>
            <person name="Nichols N.N."/>
        </authorList>
    </citation>
    <scope>NUCLEOTIDE SEQUENCE [LARGE SCALE GENOMIC DNA]</scope>
    <source>
        <strain evidence="8 9">NRRL 30616</strain>
    </source>
</reference>
<dbReference type="OrthoDB" id="1470350at2759"/>
<keyword evidence="4 6" id="KW-0408">Iron</keyword>
<comment type="similarity">
    <text evidence="2 7">Belongs to the cytochrome P450 family.</text>
</comment>
<evidence type="ECO:0000256" key="2">
    <source>
        <dbReference type="ARBA" id="ARBA00010617"/>
    </source>
</evidence>
<keyword evidence="7" id="KW-0560">Oxidoreductase</keyword>
<protein>
    <submittedName>
        <fullName evidence="8">Cytochrome P450</fullName>
    </submittedName>
</protein>
<dbReference type="GO" id="GO:0020037">
    <property type="term" value="F:heme binding"/>
    <property type="evidence" value="ECO:0007669"/>
    <property type="project" value="InterPro"/>
</dbReference>
<evidence type="ECO:0000256" key="5">
    <source>
        <dbReference type="ARBA" id="ARBA00023033"/>
    </source>
</evidence>
<keyword evidence="6 7" id="KW-0349">Heme</keyword>
<keyword evidence="9" id="KW-1185">Reference proteome</keyword>
<gene>
    <name evidence="8" type="ORF">CONLIGDRAFT_651639</name>
</gene>
<dbReference type="PRINTS" id="PR00465">
    <property type="entry name" value="EP450IV"/>
</dbReference>
<comment type="cofactor">
    <cofactor evidence="1 6">
        <name>heme</name>
        <dbReference type="ChEBI" id="CHEBI:30413"/>
    </cofactor>
</comment>
<dbReference type="InterPro" id="IPR002403">
    <property type="entry name" value="Cyt_P450_E_grp-IV"/>
</dbReference>
<dbReference type="CDD" id="cd11040">
    <property type="entry name" value="CYP7_CYP8-like"/>
    <property type="match status" value="1"/>
</dbReference>
<evidence type="ECO:0000256" key="3">
    <source>
        <dbReference type="ARBA" id="ARBA00022723"/>
    </source>
</evidence>
<dbReference type="GO" id="GO:0005506">
    <property type="term" value="F:iron ion binding"/>
    <property type="evidence" value="ECO:0007669"/>
    <property type="project" value="InterPro"/>
</dbReference>
<dbReference type="PANTHER" id="PTHR47582">
    <property type="entry name" value="P450, PUTATIVE (EUROFUNG)-RELATED"/>
    <property type="match status" value="1"/>
</dbReference>
<accession>A0A1J7J6B4</accession>
<evidence type="ECO:0000256" key="4">
    <source>
        <dbReference type="ARBA" id="ARBA00023004"/>
    </source>
</evidence>
<name>A0A1J7J6B4_9PEZI</name>
<dbReference type="STRING" id="1408157.A0A1J7J6B4"/>
<dbReference type="SUPFAM" id="SSF48264">
    <property type="entry name" value="Cytochrome P450"/>
    <property type="match status" value="1"/>
</dbReference>
<dbReference type="GO" id="GO:0016705">
    <property type="term" value="F:oxidoreductase activity, acting on paired donors, with incorporation or reduction of molecular oxygen"/>
    <property type="evidence" value="ECO:0007669"/>
    <property type="project" value="InterPro"/>
</dbReference>
<proteinExistence type="inferred from homology"/>
<dbReference type="InterPro" id="IPR017972">
    <property type="entry name" value="Cyt_P450_CS"/>
</dbReference>
<dbReference type="InParanoid" id="A0A1J7J6B4"/>
<dbReference type="Proteomes" id="UP000182658">
    <property type="component" value="Unassembled WGS sequence"/>
</dbReference>
<dbReference type="PANTHER" id="PTHR47582:SF1">
    <property type="entry name" value="P450, PUTATIVE (EUROFUNG)-RELATED"/>
    <property type="match status" value="1"/>
</dbReference>
<dbReference type="InterPro" id="IPR053007">
    <property type="entry name" value="CYP450_monoxygenase_sec-met"/>
</dbReference>